<feature type="transmembrane region" description="Helical" evidence="5">
    <location>
        <begin position="95"/>
        <end position="115"/>
    </location>
</feature>
<accession>A0A4S8LZS1</accession>
<dbReference type="PANTHER" id="PTHR23501">
    <property type="entry name" value="MAJOR FACILITATOR SUPERFAMILY"/>
    <property type="match status" value="1"/>
</dbReference>
<feature type="transmembrane region" description="Helical" evidence="5">
    <location>
        <begin position="66"/>
        <end position="83"/>
    </location>
</feature>
<dbReference type="EMBL" id="ML179204">
    <property type="protein sequence ID" value="THU95252.1"/>
    <property type="molecule type" value="Genomic_DNA"/>
</dbReference>
<dbReference type="Gene3D" id="1.20.1250.20">
    <property type="entry name" value="MFS general substrate transporter like domains"/>
    <property type="match status" value="1"/>
</dbReference>
<evidence type="ECO:0000256" key="3">
    <source>
        <dbReference type="ARBA" id="ARBA00022989"/>
    </source>
</evidence>
<feature type="transmembrane region" description="Helical" evidence="5">
    <location>
        <begin position="195"/>
        <end position="214"/>
    </location>
</feature>
<reference evidence="8 9" key="1">
    <citation type="journal article" date="2019" name="Nat. Ecol. Evol.">
        <title>Megaphylogeny resolves global patterns of mushroom evolution.</title>
        <authorList>
            <person name="Varga T."/>
            <person name="Krizsan K."/>
            <person name="Foldi C."/>
            <person name="Dima B."/>
            <person name="Sanchez-Garcia M."/>
            <person name="Sanchez-Ramirez S."/>
            <person name="Szollosi G.J."/>
            <person name="Szarkandi J.G."/>
            <person name="Papp V."/>
            <person name="Albert L."/>
            <person name="Andreopoulos W."/>
            <person name="Angelini C."/>
            <person name="Antonin V."/>
            <person name="Barry K.W."/>
            <person name="Bougher N.L."/>
            <person name="Buchanan P."/>
            <person name="Buyck B."/>
            <person name="Bense V."/>
            <person name="Catcheside P."/>
            <person name="Chovatia M."/>
            <person name="Cooper J."/>
            <person name="Damon W."/>
            <person name="Desjardin D."/>
            <person name="Finy P."/>
            <person name="Geml J."/>
            <person name="Haridas S."/>
            <person name="Hughes K."/>
            <person name="Justo A."/>
            <person name="Karasinski D."/>
            <person name="Kautmanova I."/>
            <person name="Kiss B."/>
            <person name="Kocsube S."/>
            <person name="Kotiranta H."/>
            <person name="LaButti K.M."/>
            <person name="Lechner B.E."/>
            <person name="Liimatainen K."/>
            <person name="Lipzen A."/>
            <person name="Lukacs Z."/>
            <person name="Mihaltcheva S."/>
            <person name="Morgado L.N."/>
            <person name="Niskanen T."/>
            <person name="Noordeloos M.E."/>
            <person name="Ohm R.A."/>
            <person name="Ortiz-Santana B."/>
            <person name="Ovrebo C."/>
            <person name="Racz N."/>
            <person name="Riley R."/>
            <person name="Savchenko A."/>
            <person name="Shiryaev A."/>
            <person name="Soop K."/>
            <person name="Spirin V."/>
            <person name="Szebenyi C."/>
            <person name="Tomsovsky M."/>
            <person name="Tulloss R.E."/>
            <person name="Uehling J."/>
            <person name="Grigoriev I.V."/>
            <person name="Vagvolgyi C."/>
            <person name="Papp T."/>
            <person name="Martin F.M."/>
            <person name="Miettinen O."/>
            <person name="Hibbett D.S."/>
            <person name="Nagy L.G."/>
        </authorList>
    </citation>
    <scope>NUCLEOTIDE SEQUENCE [LARGE SCALE GENOMIC DNA]</scope>
    <source>
        <strain evidence="8 9">CBS 962.96</strain>
    </source>
</reference>
<evidence type="ECO:0000313" key="8">
    <source>
        <dbReference type="EMBL" id="THU95252.1"/>
    </source>
</evidence>
<evidence type="ECO:0000313" key="9">
    <source>
        <dbReference type="Proteomes" id="UP000297245"/>
    </source>
</evidence>
<feature type="signal peptide" evidence="6">
    <location>
        <begin position="1"/>
        <end position="16"/>
    </location>
</feature>
<keyword evidence="2 5" id="KW-0812">Transmembrane</keyword>
<evidence type="ECO:0000256" key="4">
    <source>
        <dbReference type="ARBA" id="ARBA00023136"/>
    </source>
</evidence>
<proteinExistence type="predicted"/>
<keyword evidence="6" id="KW-0732">Signal</keyword>
<evidence type="ECO:0000259" key="7">
    <source>
        <dbReference type="PROSITE" id="PS50850"/>
    </source>
</evidence>
<comment type="subcellular location">
    <subcellularLocation>
        <location evidence="1">Membrane</location>
        <topology evidence="1">Multi-pass membrane protein</topology>
    </subcellularLocation>
</comment>
<name>A0A4S8LZS1_DENBC</name>
<keyword evidence="9" id="KW-1185">Reference proteome</keyword>
<dbReference type="PROSITE" id="PS50850">
    <property type="entry name" value="MFS"/>
    <property type="match status" value="1"/>
</dbReference>
<dbReference type="PANTHER" id="PTHR23501:SF84">
    <property type="entry name" value="VACUOLAR MEMBRANE AMINO ACID UPTAKE TRANSPORTER FNX2"/>
    <property type="match status" value="1"/>
</dbReference>
<feature type="chain" id="PRO_5020888609" evidence="6">
    <location>
        <begin position="17"/>
        <end position="507"/>
    </location>
</feature>
<dbReference type="SUPFAM" id="SSF103473">
    <property type="entry name" value="MFS general substrate transporter"/>
    <property type="match status" value="1"/>
</dbReference>
<feature type="transmembrane region" description="Helical" evidence="5">
    <location>
        <begin position="475"/>
        <end position="498"/>
    </location>
</feature>
<dbReference type="Pfam" id="PF07690">
    <property type="entry name" value="MFS_1"/>
    <property type="match status" value="1"/>
</dbReference>
<evidence type="ECO:0000256" key="6">
    <source>
        <dbReference type="SAM" id="SignalP"/>
    </source>
</evidence>
<feature type="transmembrane region" description="Helical" evidence="5">
    <location>
        <begin position="320"/>
        <end position="338"/>
    </location>
</feature>
<evidence type="ECO:0000256" key="1">
    <source>
        <dbReference type="ARBA" id="ARBA00004141"/>
    </source>
</evidence>
<dbReference type="GO" id="GO:0000329">
    <property type="term" value="C:fungal-type vacuole membrane"/>
    <property type="evidence" value="ECO:0007669"/>
    <property type="project" value="TreeGrafter"/>
</dbReference>
<feature type="transmembrane region" description="Helical" evidence="5">
    <location>
        <begin position="127"/>
        <end position="150"/>
    </location>
</feature>
<dbReference type="InterPro" id="IPR020846">
    <property type="entry name" value="MFS_dom"/>
</dbReference>
<feature type="transmembrane region" description="Helical" evidence="5">
    <location>
        <begin position="276"/>
        <end position="300"/>
    </location>
</feature>
<sequence length="507" mass="53877">MFVPMTIAIFLVAADGAMVVSSYAAIGSEMKQLQMTSWISTGYLLTMTSFQPMYGRLTLIFGKKQTLLFAYVVFTLGSFLSGLSKNINQLVFARALAGVGGGGLSIVPTIILTDVIDIKSRGTWQGVLNLIYATGSAVGGPLGGILAEYISWRWSFLLQVPAMVFAILMSLPQSVSLHTKRGSSLTNWLNTLKRLDILGALTLILAIASLLIGLQRLSQMCYSITQPETYAPLFLSLILFLLFLAVEFHVTPNLFKSSTKDGKRGITEPILPLHIVLNPSLIAAYLANFFGVGASMALFYHYSLYLQVVKGSSSTEAGVGLLPSVVGGALGSLIAGVVMKKTGGFYWETLVGYSALFGGAVVVAMGPGVTGTTLNMIGHAVTTSLIALISSAGLEDQAIATSVSYLFRSLGSTISLSMGNAIVQSVLIQTLRNKVVVLGEEQNVMDLVRLITSSLSTLSTLDPATQDVIRESYEVALRVEFVVVCALAFCALTCAGLIKRGGSGRVN</sequence>
<dbReference type="AlphaFoldDB" id="A0A4S8LZS1"/>
<keyword evidence="4 5" id="KW-0472">Membrane</keyword>
<dbReference type="Proteomes" id="UP000297245">
    <property type="component" value="Unassembled WGS sequence"/>
</dbReference>
<protein>
    <submittedName>
        <fullName evidence="8">MFS general substrate transporter</fullName>
    </submittedName>
</protein>
<evidence type="ECO:0000256" key="5">
    <source>
        <dbReference type="SAM" id="Phobius"/>
    </source>
</evidence>
<evidence type="ECO:0000256" key="2">
    <source>
        <dbReference type="ARBA" id="ARBA00022692"/>
    </source>
</evidence>
<gene>
    <name evidence="8" type="ORF">K435DRAFT_756020</name>
</gene>
<dbReference type="Gene3D" id="1.20.1720.10">
    <property type="entry name" value="Multidrug resistance protein D"/>
    <property type="match status" value="1"/>
</dbReference>
<organism evidence="8 9">
    <name type="scientific">Dendrothele bispora (strain CBS 962.96)</name>
    <dbReference type="NCBI Taxonomy" id="1314807"/>
    <lineage>
        <taxon>Eukaryota</taxon>
        <taxon>Fungi</taxon>
        <taxon>Dikarya</taxon>
        <taxon>Basidiomycota</taxon>
        <taxon>Agaricomycotina</taxon>
        <taxon>Agaricomycetes</taxon>
        <taxon>Agaricomycetidae</taxon>
        <taxon>Agaricales</taxon>
        <taxon>Agaricales incertae sedis</taxon>
        <taxon>Dendrothele</taxon>
    </lineage>
</organism>
<feature type="domain" description="Major facilitator superfamily (MFS) profile" evidence="7">
    <location>
        <begin position="1"/>
        <end position="503"/>
    </location>
</feature>
<feature type="transmembrane region" description="Helical" evidence="5">
    <location>
        <begin position="34"/>
        <end position="54"/>
    </location>
</feature>
<keyword evidence="3 5" id="KW-1133">Transmembrane helix</keyword>
<dbReference type="InterPro" id="IPR036259">
    <property type="entry name" value="MFS_trans_sf"/>
</dbReference>
<feature type="transmembrane region" description="Helical" evidence="5">
    <location>
        <begin position="350"/>
        <end position="370"/>
    </location>
</feature>
<feature type="transmembrane region" description="Helical" evidence="5">
    <location>
        <begin position="156"/>
        <end position="175"/>
    </location>
</feature>
<feature type="transmembrane region" description="Helical" evidence="5">
    <location>
        <begin position="234"/>
        <end position="255"/>
    </location>
</feature>
<dbReference type="GO" id="GO:0015174">
    <property type="term" value="F:basic amino acid transmembrane transporter activity"/>
    <property type="evidence" value="ECO:0007669"/>
    <property type="project" value="TreeGrafter"/>
</dbReference>
<dbReference type="InterPro" id="IPR011701">
    <property type="entry name" value="MFS"/>
</dbReference>
<dbReference type="OrthoDB" id="3437016at2759"/>